<gene>
    <name evidence="1" type="ORF">MRATA1EN3_LOCUS16177</name>
</gene>
<name>A0ACB0EWZ3_RANTA</name>
<evidence type="ECO:0000313" key="1">
    <source>
        <dbReference type="EMBL" id="CAI9704964.1"/>
    </source>
</evidence>
<dbReference type="Proteomes" id="UP001162501">
    <property type="component" value="Chromosome 28"/>
</dbReference>
<sequence>MGGLPLINPRMRSELEAGEDGAGAGNASLGIWSRHLGAPLRFGWAPASPELPQPWAKAPVPPSCCQPTGAGTFYSPASTSPARNHNHDKDPPCVRPSSQVITVILKADVETEFISITHRGSGQLPGFEEANVQAGAGGAATSVATRLSPLTTWPRLGTDHGALAHCPCWLRALRSHMGRRKRGPGNRSPGSDGRSQVMEPRLPNPPGVSWSLVQPDSLSLSPTSIQRLRVLIAGWRWGPGFSLSHSTWGPGPRMEELRRKEVTPMLTSLPQAPPALADGDGRAPARAGVGGGRSSG</sequence>
<organism evidence="1 2">
    <name type="scientific">Rangifer tarandus platyrhynchus</name>
    <name type="common">Svalbard reindeer</name>
    <dbReference type="NCBI Taxonomy" id="3082113"/>
    <lineage>
        <taxon>Eukaryota</taxon>
        <taxon>Metazoa</taxon>
        <taxon>Chordata</taxon>
        <taxon>Craniata</taxon>
        <taxon>Vertebrata</taxon>
        <taxon>Euteleostomi</taxon>
        <taxon>Mammalia</taxon>
        <taxon>Eutheria</taxon>
        <taxon>Laurasiatheria</taxon>
        <taxon>Artiodactyla</taxon>
        <taxon>Ruminantia</taxon>
        <taxon>Pecora</taxon>
        <taxon>Cervidae</taxon>
        <taxon>Odocoileinae</taxon>
        <taxon>Rangifer</taxon>
    </lineage>
</organism>
<proteinExistence type="predicted"/>
<accession>A0ACB0EWZ3</accession>
<evidence type="ECO:0000313" key="2">
    <source>
        <dbReference type="Proteomes" id="UP001162501"/>
    </source>
</evidence>
<protein>
    <submittedName>
        <fullName evidence="1">Uncharacterized protein</fullName>
    </submittedName>
</protein>
<dbReference type="EMBL" id="OX596112">
    <property type="protein sequence ID" value="CAI9704964.1"/>
    <property type="molecule type" value="Genomic_DNA"/>
</dbReference>
<reference evidence="1" key="1">
    <citation type="submission" date="2023-05" db="EMBL/GenBank/DDBJ databases">
        <authorList>
            <consortium name="ELIXIR-Norway"/>
        </authorList>
    </citation>
    <scope>NUCLEOTIDE SEQUENCE</scope>
</reference>